<proteinExistence type="predicted"/>
<gene>
    <name evidence="1" type="ORF">SPARVUS_LOCUS11530050</name>
</gene>
<organism evidence="1 2">
    <name type="scientific">Staurois parvus</name>
    <dbReference type="NCBI Taxonomy" id="386267"/>
    <lineage>
        <taxon>Eukaryota</taxon>
        <taxon>Metazoa</taxon>
        <taxon>Chordata</taxon>
        <taxon>Craniata</taxon>
        <taxon>Vertebrata</taxon>
        <taxon>Euteleostomi</taxon>
        <taxon>Amphibia</taxon>
        <taxon>Batrachia</taxon>
        <taxon>Anura</taxon>
        <taxon>Neobatrachia</taxon>
        <taxon>Ranoidea</taxon>
        <taxon>Ranidae</taxon>
        <taxon>Staurois</taxon>
    </lineage>
</organism>
<dbReference type="Proteomes" id="UP001162483">
    <property type="component" value="Unassembled WGS sequence"/>
</dbReference>
<feature type="non-terminal residue" evidence="1">
    <location>
        <position position="60"/>
    </location>
</feature>
<evidence type="ECO:0000313" key="2">
    <source>
        <dbReference type="Proteomes" id="UP001162483"/>
    </source>
</evidence>
<reference evidence="1" key="1">
    <citation type="submission" date="2023-05" db="EMBL/GenBank/DDBJ databases">
        <authorList>
            <person name="Stuckert A."/>
        </authorList>
    </citation>
    <scope>NUCLEOTIDE SEQUENCE</scope>
</reference>
<dbReference type="EMBL" id="CATNWA010016520">
    <property type="protein sequence ID" value="CAI9593396.1"/>
    <property type="molecule type" value="Genomic_DNA"/>
</dbReference>
<sequence>MSCQSAPGCEIYYHRPTTKTVMLNDVTGSIIFSTTSPDPFTSVTCAYGEPAHISEKHMVP</sequence>
<protein>
    <submittedName>
        <fullName evidence="1">Uncharacterized protein</fullName>
    </submittedName>
</protein>
<accession>A0ABN9F8M5</accession>
<evidence type="ECO:0000313" key="1">
    <source>
        <dbReference type="EMBL" id="CAI9593396.1"/>
    </source>
</evidence>
<comment type="caution">
    <text evidence="1">The sequence shown here is derived from an EMBL/GenBank/DDBJ whole genome shotgun (WGS) entry which is preliminary data.</text>
</comment>
<name>A0ABN9F8M5_9NEOB</name>
<keyword evidence="2" id="KW-1185">Reference proteome</keyword>